<dbReference type="Proteomes" id="UP000253034">
    <property type="component" value="Unassembled WGS sequence"/>
</dbReference>
<name>A0A369BBK6_9FIRM</name>
<accession>A0A369BBK6</accession>
<keyword evidence="1" id="KW-0472">Membrane</keyword>
<keyword evidence="1" id="KW-0812">Transmembrane</keyword>
<evidence type="ECO:0000259" key="2">
    <source>
        <dbReference type="Pfam" id="PF09992"/>
    </source>
</evidence>
<dbReference type="RefSeq" id="WP_114297092.1">
    <property type="nucleotide sequence ID" value="NZ_QPJT01000006.1"/>
</dbReference>
<keyword evidence="4" id="KW-1185">Reference proteome</keyword>
<gene>
    <name evidence="3" type="ORF">DFR58_106114</name>
</gene>
<dbReference type="AlphaFoldDB" id="A0A369BBK6"/>
<proteinExistence type="predicted"/>
<dbReference type="PANTHER" id="PTHR40446">
    <property type="entry name" value="N-ACETYLGLUCOSAMINE-1-PHOSPHODIESTER ALPHA-N-ACETYLGLUCOSAMINIDASE"/>
    <property type="match status" value="1"/>
</dbReference>
<feature type="transmembrane region" description="Helical" evidence="1">
    <location>
        <begin position="21"/>
        <end position="43"/>
    </location>
</feature>
<dbReference type="PANTHER" id="PTHR40446:SF2">
    <property type="entry name" value="N-ACETYLGLUCOSAMINE-1-PHOSPHODIESTER ALPHA-N-ACETYLGLUCOSAMINIDASE"/>
    <property type="match status" value="1"/>
</dbReference>
<dbReference type="EMBL" id="QPJT01000006">
    <property type="protein sequence ID" value="RCX17946.1"/>
    <property type="molecule type" value="Genomic_DNA"/>
</dbReference>
<sequence>MFRLVTDIVGRRIAKKGFWKTAALFFLFQMLFVSMTLPAIIFLGPFDNIKSIAVGASHRTLSHQYIARLFLSDEAINEILRENTVWDYGFGEEKIQVLRFDSKRSDKIEVYNIKGIDFNGKLMVVHDPARIAAAYSDKLPEAGQTVSALAKENNAVGAINAGGFQDNSLTGTGGSPMGFIISGGRVIYSQLESEKERIDTAAFTKDGMLIVGKHSLEQLKEYGVKEAVSFGPPLIVNGKPSISQGDGGWGIAPRTAIGQRETGEVLLLTVDGRSASTFGATLRDIQDILLTYGAVNAVNLDGGSSTTMFFNGRVINTPSDRLGERAVPSAFIVTWGEGYDR</sequence>
<evidence type="ECO:0000313" key="4">
    <source>
        <dbReference type="Proteomes" id="UP000253034"/>
    </source>
</evidence>
<evidence type="ECO:0000256" key="1">
    <source>
        <dbReference type="SAM" id="Phobius"/>
    </source>
</evidence>
<dbReference type="InterPro" id="IPR018711">
    <property type="entry name" value="NAGPA"/>
</dbReference>
<reference evidence="3 4" key="1">
    <citation type="submission" date="2018-07" db="EMBL/GenBank/DDBJ databases">
        <title>Genomic Encyclopedia of Type Strains, Phase IV (KMG-IV): sequencing the most valuable type-strain genomes for metagenomic binning, comparative biology and taxonomic classification.</title>
        <authorList>
            <person name="Goeker M."/>
        </authorList>
    </citation>
    <scope>NUCLEOTIDE SEQUENCE [LARGE SCALE GENOMIC DNA]</scope>
    <source>
        <strain evidence="3 4">DSM 27016</strain>
    </source>
</reference>
<dbReference type="Pfam" id="PF09992">
    <property type="entry name" value="NAGPA"/>
    <property type="match status" value="1"/>
</dbReference>
<feature type="domain" description="Phosphodiester glycosidase" evidence="2">
    <location>
        <begin position="153"/>
        <end position="334"/>
    </location>
</feature>
<organism evidence="3 4">
    <name type="scientific">Anaerobacterium chartisolvens</name>
    <dbReference type="NCBI Taxonomy" id="1297424"/>
    <lineage>
        <taxon>Bacteria</taxon>
        <taxon>Bacillati</taxon>
        <taxon>Bacillota</taxon>
        <taxon>Clostridia</taxon>
        <taxon>Eubacteriales</taxon>
        <taxon>Oscillospiraceae</taxon>
        <taxon>Anaerobacterium</taxon>
    </lineage>
</organism>
<evidence type="ECO:0000313" key="3">
    <source>
        <dbReference type="EMBL" id="RCX17946.1"/>
    </source>
</evidence>
<protein>
    <submittedName>
        <fullName evidence="3">Exopolysaccharide biosynthesis protein</fullName>
    </submittedName>
</protein>
<comment type="caution">
    <text evidence="3">The sequence shown here is derived from an EMBL/GenBank/DDBJ whole genome shotgun (WGS) entry which is preliminary data.</text>
</comment>
<dbReference type="OrthoDB" id="9809781at2"/>
<keyword evidence="1" id="KW-1133">Transmembrane helix</keyword>